<dbReference type="InterPro" id="IPR014724">
    <property type="entry name" value="RNA_pol_RPB2_OB-fold"/>
</dbReference>
<evidence type="ECO:0000259" key="17">
    <source>
        <dbReference type="Pfam" id="PF04561"/>
    </source>
</evidence>
<evidence type="ECO:0000256" key="8">
    <source>
        <dbReference type="ARBA" id="ARBA00022723"/>
    </source>
</evidence>
<reference evidence="22" key="1">
    <citation type="journal article" date="2020" name="mSystems">
        <title>Genome- and Community-Level Interaction Insights into Carbon Utilization and Element Cycling Functions of Hydrothermarchaeota in Hydrothermal Sediment.</title>
        <authorList>
            <person name="Zhou Z."/>
            <person name="Liu Y."/>
            <person name="Xu W."/>
            <person name="Pan J."/>
            <person name="Luo Z.H."/>
            <person name="Li M."/>
        </authorList>
    </citation>
    <scope>NUCLEOTIDE SEQUENCE [LARGE SCALE GENOMIC DNA]</scope>
    <source>
        <strain evidence="22">SpSt-1121</strain>
    </source>
</reference>
<dbReference type="GO" id="GO:0003677">
    <property type="term" value="F:DNA binding"/>
    <property type="evidence" value="ECO:0007669"/>
    <property type="project" value="UniProtKB-KW"/>
</dbReference>
<keyword evidence="5" id="KW-0963">Cytoplasm</keyword>
<keyword evidence="6 14" id="KW-0808">Transferase</keyword>
<dbReference type="Gene3D" id="3.90.1070.20">
    <property type="match status" value="1"/>
</dbReference>
<keyword evidence="11 14" id="KW-0804">Transcription</keyword>
<evidence type="ECO:0000259" key="19">
    <source>
        <dbReference type="Pfam" id="PF04565"/>
    </source>
</evidence>
<proteinExistence type="inferred from homology"/>
<dbReference type="Gene3D" id="2.40.270.10">
    <property type="entry name" value="DNA-directed RNA polymerase, subunit 2, domain 6"/>
    <property type="match status" value="1"/>
</dbReference>
<feature type="domain" description="RNA polymerase Rpb2" evidence="21">
    <location>
        <begin position="629"/>
        <end position="661"/>
    </location>
</feature>
<dbReference type="FunFam" id="3.90.1800.10:FF:000002">
    <property type="entry name" value="DNA-directed RNA polymerase subunit beta"/>
    <property type="match status" value="1"/>
</dbReference>
<dbReference type="InterPro" id="IPR037033">
    <property type="entry name" value="DNA-dir_RNAP_su2_hyb_sf"/>
</dbReference>
<dbReference type="Pfam" id="PF00562">
    <property type="entry name" value="RNA_pol_Rpb2_6"/>
    <property type="match status" value="1"/>
</dbReference>
<gene>
    <name evidence="22" type="ORF">ENM84_05450</name>
</gene>
<feature type="domain" description="RNA polymerase beta subunit protrusion" evidence="18">
    <location>
        <begin position="47"/>
        <end position="417"/>
    </location>
</feature>
<dbReference type="InterPro" id="IPR007646">
    <property type="entry name" value="RNA_pol_Rpb2_4"/>
</dbReference>
<dbReference type="Pfam" id="PF04566">
    <property type="entry name" value="RNA_pol_Rpb2_4"/>
    <property type="match status" value="1"/>
</dbReference>
<dbReference type="InterPro" id="IPR007642">
    <property type="entry name" value="RNA_pol_Rpb2_2"/>
</dbReference>
<evidence type="ECO:0000256" key="9">
    <source>
        <dbReference type="ARBA" id="ARBA00022833"/>
    </source>
</evidence>
<dbReference type="Gene3D" id="3.90.1800.10">
    <property type="entry name" value="RNA polymerase alpha subunit dimerisation domain"/>
    <property type="match status" value="1"/>
</dbReference>
<evidence type="ECO:0000256" key="12">
    <source>
        <dbReference type="ARBA" id="ARBA00048552"/>
    </source>
</evidence>
<dbReference type="GO" id="GO:0008270">
    <property type="term" value="F:zinc ion binding"/>
    <property type="evidence" value="ECO:0007669"/>
    <property type="project" value="InterPro"/>
</dbReference>
<evidence type="ECO:0000259" key="20">
    <source>
        <dbReference type="Pfam" id="PF04566"/>
    </source>
</evidence>
<feature type="domain" description="RNA polymerase Rpb2" evidence="17">
    <location>
        <begin position="195"/>
        <end position="369"/>
    </location>
</feature>
<dbReference type="GO" id="GO:0003899">
    <property type="term" value="F:DNA-directed RNA polymerase activity"/>
    <property type="evidence" value="ECO:0007669"/>
    <property type="project" value="UniProtKB-EC"/>
</dbReference>
<sequence>MSSIAISDKRYVHSSLGPIPMPHFESKILSLDDRWSIIKLFIKEKGITKHHIESYNNFISKILGDIILEEPVIETSIPGFKVVIKGYRVGEPQVREVDGSINRYITPMECRHRDLTYAVPIYITLLPYENDIPGTSVEVYIGEIPLMVKSNKDPLSNMSEEELIKIGEDPRDPGGYFIIDGTERIIVAQEDLAPNRVIVDYGQEGLNVTHTAKVVSSTIGYRVPIMLDRHKDGTLHISFPAIPGKIPFIILMRALGLERDIDIALAVSPDPEIQRELLASFIQSSDIATVDDALDYIGSRIAIGQSRESRIERAKFVLDRYLLPHIGSKPEDRIRKALFLGQMACKLIEFILRRRPVDDKDHYANKRIKLAGDMLALLFRVTFKTFIRDLRYQLERAKLRERRFNIALYVRSDIITERIKHAMATGTWIGGRTGVSQILDRTNWLSSISHMRRVISPLSRSQPHFEARDLHGTQFGRLCPFETPEGPNCGLVKNLALMSTISVGIDEKEIEVLLYSMGVVKILDVFNKLREGELDYESIKNWGKIYLNGTLIGYHPNAEKLVHDLRNMRRNGKIHYEVNVAHYKTQYINEVYINCDQGRILRPLLICENGKLKISREHIARLREGAMTFEDLLKLGVVELLDAEEEENALIAVHPEEATSETTHVEIWPPTIMGVAASTIPYAEHNQSPRNAYQSAMAKQALGFYMANLLLRVDTRAHLLHYPQIPLVQTRALSVIGYNDRPSGQNMVLAVMSYTGYNMEDALIMNRSSVDRGLARSNFFRLYSTEELKYAGGQEDRIEIPDSKTLGYRGKEAYMKLDEDGIVKTEIIVKGGEVLIGKTSPPRFVEEYKGYGILAQRRKDSSITVRHGEIGWVDSIFITTTVEGHRLIKVRVRDLRIPEIGDKFASRHGQKGVIGALIPQFDMPYTCDGITPDAIINPHALPSRMTLGQLMESIAGKVAALRGKLVDGTPFFEEDINELKKQLILFGYPMDGTEPVYDGRTGELVGQPIFIGIVYYQKLHHMVADKIHARSKGPVQLLTRQPTEGRAREGGLRFGEMERDAIIGHGASALLKERMLESSDKAIIHVCELCGFIGWYNKKKELYECPIHGDKSNLHPIAVPYAFKLLIQELMSMGIKPRLILSDKYKYFIG</sequence>
<evidence type="ECO:0000313" key="22">
    <source>
        <dbReference type="EMBL" id="HHP82094.1"/>
    </source>
</evidence>
<comment type="subcellular location">
    <subcellularLocation>
        <location evidence="2">Cytoplasm</location>
    </subcellularLocation>
</comment>
<dbReference type="Pfam" id="PF04563">
    <property type="entry name" value="RNA_pol_Rpb2_1"/>
    <property type="match status" value="1"/>
</dbReference>
<evidence type="ECO:0000259" key="16">
    <source>
        <dbReference type="Pfam" id="PF04560"/>
    </source>
</evidence>
<evidence type="ECO:0000256" key="1">
    <source>
        <dbReference type="ARBA" id="ARBA00001947"/>
    </source>
</evidence>
<evidence type="ECO:0000256" key="10">
    <source>
        <dbReference type="ARBA" id="ARBA00023125"/>
    </source>
</evidence>
<comment type="cofactor">
    <cofactor evidence="1">
        <name>Zn(2+)</name>
        <dbReference type="ChEBI" id="CHEBI:29105"/>
    </cofactor>
</comment>
<dbReference type="PROSITE" id="PS01166">
    <property type="entry name" value="RNA_POL_BETA"/>
    <property type="match status" value="1"/>
</dbReference>
<dbReference type="GO" id="GO:0032549">
    <property type="term" value="F:ribonucleoside binding"/>
    <property type="evidence" value="ECO:0007669"/>
    <property type="project" value="InterPro"/>
</dbReference>
<feature type="domain" description="RNA polymerase Rpb2" evidence="19">
    <location>
        <begin position="437"/>
        <end position="501"/>
    </location>
</feature>
<dbReference type="Gene3D" id="3.90.1100.10">
    <property type="match status" value="1"/>
</dbReference>
<keyword evidence="8" id="KW-0479">Metal-binding</keyword>
<evidence type="ECO:0000256" key="7">
    <source>
        <dbReference type="ARBA" id="ARBA00022695"/>
    </source>
</evidence>
<dbReference type="InterPro" id="IPR007120">
    <property type="entry name" value="DNA-dir_RNAP_su2_dom"/>
</dbReference>
<feature type="domain" description="RNA polymerase Rpb2" evidence="16">
    <location>
        <begin position="1050"/>
        <end position="1141"/>
    </location>
</feature>
<accession>A0A7C5TG43</accession>
<dbReference type="Pfam" id="PF04561">
    <property type="entry name" value="RNA_pol_Rpb2_2"/>
    <property type="match status" value="1"/>
</dbReference>
<dbReference type="NCBIfam" id="TIGR03670">
    <property type="entry name" value="rpoB_arch"/>
    <property type="match status" value="1"/>
</dbReference>
<name>A0A7C5TG43_9CREN</name>
<evidence type="ECO:0000256" key="6">
    <source>
        <dbReference type="ARBA" id="ARBA00022679"/>
    </source>
</evidence>
<dbReference type="CDD" id="cd00653">
    <property type="entry name" value="RNA_pol_B_RPB2"/>
    <property type="match status" value="1"/>
</dbReference>
<dbReference type="PANTHER" id="PTHR20856">
    <property type="entry name" value="DNA-DIRECTED RNA POLYMERASE I SUBUNIT 2"/>
    <property type="match status" value="1"/>
</dbReference>
<feature type="domain" description="RNA polymerase Rpb2" evidence="20">
    <location>
        <begin position="545"/>
        <end position="608"/>
    </location>
</feature>
<dbReference type="InterPro" id="IPR037034">
    <property type="entry name" value="RNA_pol_Rpb2_2_sf"/>
</dbReference>
<organism evidence="22">
    <name type="scientific">Ignisphaera aggregans</name>
    <dbReference type="NCBI Taxonomy" id="334771"/>
    <lineage>
        <taxon>Archaea</taxon>
        <taxon>Thermoproteota</taxon>
        <taxon>Thermoprotei</taxon>
        <taxon>Desulfurococcales</taxon>
        <taxon>Desulfurococcaceae</taxon>
        <taxon>Ignisphaera</taxon>
    </lineage>
</organism>
<evidence type="ECO:0000256" key="13">
    <source>
        <dbReference type="RuleBase" id="RU000434"/>
    </source>
</evidence>
<dbReference type="GO" id="GO:0000428">
    <property type="term" value="C:DNA-directed RNA polymerase complex"/>
    <property type="evidence" value="ECO:0007669"/>
    <property type="project" value="UniProtKB-KW"/>
</dbReference>
<dbReference type="EC" id="2.7.7.6" evidence="14"/>
<evidence type="ECO:0000256" key="5">
    <source>
        <dbReference type="ARBA" id="ARBA00022490"/>
    </source>
</evidence>
<evidence type="ECO:0000256" key="2">
    <source>
        <dbReference type="ARBA" id="ARBA00004496"/>
    </source>
</evidence>
<dbReference type="InterPro" id="IPR019969">
    <property type="entry name" value="RNAP_Rpo2"/>
</dbReference>
<evidence type="ECO:0000256" key="4">
    <source>
        <dbReference type="ARBA" id="ARBA00022478"/>
    </source>
</evidence>
<comment type="catalytic activity">
    <reaction evidence="12 14">
        <text>RNA(n) + a ribonucleoside 5'-triphosphate = RNA(n+1) + diphosphate</text>
        <dbReference type="Rhea" id="RHEA:21248"/>
        <dbReference type="Rhea" id="RHEA-COMP:14527"/>
        <dbReference type="Rhea" id="RHEA-COMP:17342"/>
        <dbReference type="ChEBI" id="CHEBI:33019"/>
        <dbReference type="ChEBI" id="CHEBI:61557"/>
        <dbReference type="ChEBI" id="CHEBI:140395"/>
        <dbReference type="EC" id="2.7.7.6"/>
    </reaction>
</comment>
<evidence type="ECO:0000259" key="15">
    <source>
        <dbReference type="Pfam" id="PF00562"/>
    </source>
</evidence>
<comment type="function">
    <text evidence="14">DNA-dependent RNA polymerase catalyzes the transcription of DNA into RNA using the four ribonucleoside triphosphates as substrates.</text>
</comment>
<dbReference type="NCBIfam" id="NF006335">
    <property type="entry name" value="PRK08565.1"/>
    <property type="match status" value="1"/>
</dbReference>
<dbReference type="EMBL" id="DRZI01000231">
    <property type="protein sequence ID" value="HHP82094.1"/>
    <property type="molecule type" value="Genomic_DNA"/>
</dbReference>
<dbReference type="InterPro" id="IPR007645">
    <property type="entry name" value="RNA_pol_Rpb2_3"/>
</dbReference>
<dbReference type="Pfam" id="PF04560">
    <property type="entry name" value="RNA_pol_Rpb2_7"/>
    <property type="match status" value="1"/>
</dbReference>
<dbReference type="NCBIfam" id="NF007175">
    <property type="entry name" value="PRK09606.1"/>
    <property type="match status" value="1"/>
</dbReference>
<dbReference type="GO" id="GO:0006351">
    <property type="term" value="P:DNA-templated transcription"/>
    <property type="evidence" value="ECO:0007669"/>
    <property type="project" value="InterPro"/>
</dbReference>
<keyword evidence="4 14" id="KW-0240">DNA-directed RNA polymerase</keyword>
<dbReference type="InterPro" id="IPR007121">
    <property type="entry name" value="RNA_pol_bsu_CS"/>
</dbReference>
<comment type="similarity">
    <text evidence="3 13">Belongs to the RNA polymerase beta chain family.</text>
</comment>
<keyword evidence="10" id="KW-0238">DNA-binding</keyword>
<evidence type="ECO:0000256" key="14">
    <source>
        <dbReference type="RuleBase" id="RU363031"/>
    </source>
</evidence>
<keyword evidence="9" id="KW-0862">Zinc</keyword>
<dbReference type="Pfam" id="PF04567">
    <property type="entry name" value="RNA_pol_Rpb2_5"/>
    <property type="match status" value="1"/>
</dbReference>
<dbReference type="Gene3D" id="3.90.1110.10">
    <property type="entry name" value="RNA polymerase Rpb2, domain 2"/>
    <property type="match status" value="1"/>
</dbReference>
<dbReference type="InterPro" id="IPR007647">
    <property type="entry name" value="RNA_pol_Rpb2_5"/>
</dbReference>
<keyword evidence="7 14" id="KW-0548">Nucleotidyltransferase</keyword>
<dbReference type="SUPFAM" id="SSF64484">
    <property type="entry name" value="beta and beta-prime subunits of DNA dependent RNA-polymerase"/>
    <property type="match status" value="1"/>
</dbReference>
<comment type="caution">
    <text evidence="22">The sequence shown here is derived from an EMBL/GenBank/DDBJ whole genome shotgun (WGS) entry which is preliminary data.</text>
</comment>
<evidence type="ECO:0000256" key="3">
    <source>
        <dbReference type="ARBA" id="ARBA00006835"/>
    </source>
</evidence>
<evidence type="ECO:0000259" key="18">
    <source>
        <dbReference type="Pfam" id="PF04563"/>
    </source>
</evidence>
<dbReference type="Pfam" id="PF04565">
    <property type="entry name" value="RNA_pol_Rpb2_3"/>
    <property type="match status" value="1"/>
</dbReference>
<dbReference type="GO" id="GO:0005737">
    <property type="term" value="C:cytoplasm"/>
    <property type="evidence" value="ECO:0007669"/>
    <property type="project" value="UniProtKB-SubCell"/>
</dbReference>
<dbReference type="InterPro" id="IPR007641">
    <property type="entry name" value="RNA_pol_Rpb2_7"/>
</dbReference>
<evidence type="ECO:0000259" key="21">
    <source>
        <dbReference type="Pfam" id="PF04567"/>
    </source>
</evidence>
<dbReference type="InterPro" id="IPR015712">
    <property type="entry name" value="DNA-dir_RNA_pol_su2"/>
</dbReference>
<dbReference type="Gene3D" id="2.40.50.150">
    <property type="match status" value="1"/>
</dbReference>
<protein>
    <recommendedName>
        <fullName evidence="14">DNA-directed RNA polymerase subunit beta</fullName>
        <ecNumber evidence="14">2.7.7.6</ecNumber>
    </recommendedName>
</protein>
<feature type="domain" description="DNA-directed RNA polymerase subunit 2 hybrid-binding" evidence="15">
    <location>
        <begin position="677"/>
        <end position="1048"/>
    </location>
</feature>
<evidence type="ECO:0000256" key="11">
    <source>
        <dbReference type="ARBA" id="ARBA00023163"/>
    </source>
</evidence>
<dbReference type="AlphaFoldDB" id="A0A7C5TG43"/>
<dbReference type="InterPro" id="IPR007644">
    <property type="entry name" value="RNA_pol_bsu_protrusion"/>
</dbReference>